<dbReference type="AlphaFoldDB" id="A0A9D1MEY0"/>
<keyword evidence="1" id="KW-0812">Transmembrane</keyword>
<keyword evidence="1" id="KW-1133">Transmembrane helix</keyword>
<reference evidence="2" key="2">
    <citation type="journal article" date="2021" name="PeerJ">
        <title>Extensive microbial diversity within the chicken gut microbiome revealed by metagenomics and culture.</title>
        <authorList>
            <person name="Gilroy R."/>
            <person name="Ravi A."/>
            <person name="Getino M."/>
            <person name="Pursley I."/>
            <person name="Horton D.L."/>
            <person name="Alikhan N.F."/>
            <person name="Baker D."/>
            <person name="Gharbi K."/>
            <person name="Hall N."/>
            <person name="Watson M."/>
            <person name="Adriaenssens E.M."/>
            <person name="Foster-Nyarko E."/>
            <person name="Jarju S."/>
            <person name="Secka A."/>
            <person name="Antonio M."/>
            <person name="Oren A."/>
            <person name="Chaudhuri R.R."/>
            <person name="La Ragione R."/>
            <person name="Hildebrand F."/>
            <person name="Pallen M.J."/>
        </authorList>
    </citation>
    <scope>NUCLEOTIDE SEQUENCE</scope>
    <source>
        <strain evidence="2">11687</strain>
    </source>
</reference>
<feature type="transmembrane region" description="Helical" evidence="1">
    <location>
        <begin position="345"/>
        <end position="367"/>
    </location>
</feature>
<reference evidence="2" key="1">
    <citation type="submission" date="2020-10" db="EMBL/GenBank/DDBJ databases">
        <authorList>
            <person name="Gilroy R."/>
        </authorList>
    </citation>
    <scope>NUCLEOTIDE SEQUENCE</scope>
    <source>
        <strain evidence="2">11687</strain>
    </source>
</reference>
<comment type="caution">
    <text evidence="2">The sequence shown here is derived from an EMBL/GenBank/DDBJ whole genome shotgun (WGS) entry which is preliminary data.</text>
</comment>
<dbReference type="PANTHER" id="PTHR37826">
    <property type="entry name" value="FLOTILLIN BAND_7_5 DOMAIN PROTEIN"/>
    <property type="match status" value="1"/>
</dbReference>
<accession>A0A9D1MEY0</accession>
<evidence type="ECO:0000313" key="3">
    <source>
        <dbReference type="Proteomes" id="UP000824081"/>
    </source>
</evidence>
<gene>
    <name evidence="2" type="ORF">IAC57_02885</name>
</gene>
<evidence type="ECO:0000256" key="1">
    <source>
        <dbReference type="SAM" id="Phobius"/>
    </source>
</evidence>
<organism evidence="2 3">
    <name type="scientific">Candidatus Scatosoma pullistercoris</name>
    <dbReference type="NCBI Taxonomy" id="2840934"/>
    <lineage>
        <taxon>Bacteria</taxon>
        <taxon>Bacillati</taxon>
        <taxon>Bacillota</taxon>
        <taxon>Clostridia</taxon>
        <taxon>Candidatus Scatosoma</taxon>
    </lineage>
</organism>
<evidence type="ECO:0008006" key="4">
    <source>
        <dbReference type="Google" id="ProtNLM"/>
    </source>
</evidence>
<dbReference type="PANTHER" id="PTHR37826:SF3">
    <property type="entry name" value="J DOMAIN-CONTAINING PROTEIN"/>
    <property type="match status" value="1"/>
</dbReference>
<keyword evidence="1" id="KW-0472">Membrane</keyword>
<name>A0A9D1MEY0_9FIRM</name>
<dbReference type="Gene3D" id="2.20.28.30">
    <property type="entry name" value="RNA polymerase ii, chain L"/>
    <property type="match status" value="1"/>
</dbReference>
<evidence type="ECO:0000313" key="2">
    <source>
        <dbReference type="EMBL" id="HIU59027.1"/>
    </source>
</evidence>
<proteinExistence type="predicted"/>
<sequence>MDSENKNTQETFPPFRGEQTAVDTEKCPNCGDNLEFDPEEGCLKCPSCGTLQKIETHAGQEIAFSELSKANGGWQNQTHVYHCANCNAEEVLDKREIAHVCPFCGSPSVVEREEIDTLRPNALLPFLLDLPKASAAAIRWAKKRLFAPREFKTYFRPEKLRGVYLPAFTFDTNTDSAYQGRLGEHYYVNVRSNGKTVREQRTRYFYIQGTYQQFFDDLAVSATDAVPPSVMRTLMHYDYHNCVEYNDDFLYGFSALLYSRDGQTCWADARSMADKSIRQGILSQYHHDVVSYLNVSTNCFNVTYKYLLLPMYTGIYPYKSKIYPFYINGRSGKVKGKSPVSPVKAAIATVLGIAAAVAVGFLIWYIWQ</sequence>
<dbReference type="Proteomes" id="UP000824081">
    <property type="component" value="Unassembled WGS sequence"/>
</dbReference>
<dbReference type="EMBL" id="DVMZ01000076">
    <property type="protein sequence ID" value="HIU59027.1"/>
    <property type="molecule type" value="Genomic_DNA"/>
</dbReference>
<protein>
    <recommendedName>
        <fullName evidence="4">TFIIB-type zinc ribbon-containing protein</fullName>
    </recommendedName>
</protein>